<dbReference type="PANTHER" id="PTHR43952:SF75">
    <property type="entry name" value="PROTEIN RADIALIS-LIKE 6"/>
    <property type="match status" value="1"/>
</dbReference>
<gene>
    <name evidence="7" type="ORF">RGQ29_019010</name>
</gene>
<accession>A0AAN7IVR5</accession>
<evidence type="ECO:0000259" key="6">
    <source>
        <dbReference type="PROSITE" id="PS50090"/>
    </source>
</evidence>
<evidence type="ECO:0000313" key="8">
    <source>
        <dbReference type="Proteomes" id="UP001324115"/>
    </source>
</evidence>
<dbReference type="FunFam" id="1.10.10.60:FF:000154">
    <property type="entry name" value="Transcription factor SRM1"/>
    <property type="match status" value="1"/>
</dbReference>
<dbReference type="InterPro" id="IPR044636">
    <property type="entry name" value="RADIALIS-like"/>
</dbReference>
<keyword evidence="3" id="KW-0804">Transcription</keyword>
<dbReference type="EMBL" id="JAXUIC010000005">
    <property type="protein sequence ID" value="KAK4587831.1"/>
    <property type="molecule type" value="Genomic_DNA"/>
</dbReference>
<dbReference type="SUPFAM" id="SSF46689">
    <property type="entry name" value="Homeodomain-like"/>
    <property type="match status" value="1"/>
</dbReference>
<name>A0AAN7IVR5_QUERU</name>
<evidence type="ECO:0000256" key="5">
    <source>
        <dbReference type="SAM" id="MobiDB-lite"/>
    </source>
</evidence>
<dbReference type="Gene3D" id="1.10.10.60">
    <property type="entry name" value="Homeodomain-like"/>
    <property type="match status" value="1"/>
</dbReference>
<keyword evidence="2" id="KW-0805">Transcription regulation</keyword>
<reference evidence="7 8" key="1">
    <citation type="journal article" date="2023" name="G3 (Bethesda)">
        <title>A haplotype-resolved chromosome-scale genome for Quercus rubra L. provides insights into the genetics of adaptive traits for red oak species.</title>
        <authorList>
            <person name="Kapoor B."/>
            <person name="Jenkins J."/>
            <person name="Schmutz J."/>
            <person name="Zhebentyayeva T."/>
            <person name="Kuelheim C."/>
            <person name="Coggeshall M."/>
            <person name="Heim C."/>
            <person name="Lasky J.R."/>
            <person name="Leites L."/>
            <person name="Islam-Faridi N."/>
            <person name="Romero-Severson J."/>
            <person name="DeLeo V.L."/>
            <person name="Lucas S.M."/>
            <person name="Lazic D."/>
            <person name="Gailing O."/>
            <person name="Carlson J."/>
            <person name="Staton M."/>
        </authorList>
    </citation>
    <scope>NUCLEOTIDE SEQUENCE [LARGE SCALE GENOMIC DNA]</scope>
    <source>
        <strain evidence="7">Pseudo-F2</strain>
    </source>
</reference>
<dbReference type="SMART" id="SM00717">
    <property type="entry name" value="SANT"/>
    <property type="match status" value="1"/>
</dbReference>
<protein>
    <recommendedName>
        <fullName evidence="6">Myb-like domain-containing protein</fullName>
    </recommendedName>
</protein>
<organism evidence="7 8">
    <name type="scientific">Quercus rubra</name>
    <name type="common">Northern red oak</name>
    <name type="synonym">Quercus borealis</name>
    <dbReference type="NCBI Taxonomy" id="3512"/>
    <lineage>
        <taxon>Eukaryota</taxon>
        <taxon>Viridiplantae</taxon>
        <taxon>Streptophyta</taxon>
        <taxon>Embryophyta</taxon>
        <taxon>Tracheophyta</taxon>
        <taxon>Spermatophyta</taxon>
        <taxon>Magnoliopsida</taxon>
        <taxon>eudicotyledons</taxon>
        <taxon>Gunneridae</taxon>
        <taxon>Pentapetalae</taxon>
        <taxon>rosids</taxon>
        <taxon>fabids</taxon>
        <taxon>Fagales</taxon>
        <taxon>Fagaceae</taxon>
        <taxon>Quercus</taxon>
    </lineage>
</organism>
<dbReference type="AlphaFoldDB" id="A0AAN7IVR5"/>
<dbReference type="PROSITE" id="PS50090">
    <property type="entry name" value="MYB_LIKE"/>
    <property type="match status" value="1"/>
</dbReference>
<dbReference type="GO" id="GO:0005634">
    <property type="term" value="C:nucleus"/>
    <property type="evidence" value="ECO:0007669"/>
    <property type="project" value="UniProtKB-SubCell"/>
</dbReference>
<sequence length="130" mass="14569">MNDTLSNTKSSSSEDNSDREGNFIASTAIAEVVGGNYGEPSDVDDKEDIYSCWTPEQNKRIEKALALYDKETPDQWQNVAKAVGGNKTAEEVKRHYEILLEDLRHIESGLVPIPKYRSNGSSAFQNEEER</sequence>
<keyword evidence="4" id="KW-0539">Nucleus</keyword>
<evidence type="ECO:0000256" key="4">
    <source>
        <dbReference type="ARBA" id="ARBA00023242"/>
    </source>
</evidence>
<evidence type="ECO:0000313" key="7">
    <source>
        <dbReference type="EMBL" id="KAK4587831.1"/>
    </source>
</evidence>
<dbReference type="InterPro" id="IPR001005">
    <property type="entry name" value="SANT/Myb"/>
</dbReference>
<feature type="compositionally biased region" description="Low complexity" evidence="5">
    <location>
        <begin position="1"/>
        <end position="14"/>
    </location>
</feature>
<comment type="subcellular location">
    <subcellularLocation>
        <location evidence="1">Nucleus</location>
    </subcellularLocation>
</comment>
<evidence type="ECO:0000256" key="1">
    <source>
        <dbReference type="ARBA" id="ARBA00004123"/>
    </source>
</evidence>
<feature type="domain" description="Myb-like" evidence="6">
    <location>
        <begin position="53"/>
        <end position="100"/>
    </location>
</feature>
<dbReference type="CDD" id="cd00167">
    <property type="entry name" value="SANT"/>
    <property type="match status" value="1"/>
</dbReference>
<dbReference type="Pfam" id="PF00249">
    <property type="entry name" value="Myb_DNA-binding"/>
    <property type="match status" value="1"/>
</dbReference>
<keyword evidence="8" id="KW-1185">Reference proteome</keyword>
<evidence type="ECO:0000256" key="3">
    <source>
        <dbReference type="ARBA" id="ARBA00023163"/>
    </source>
</evidence>
<proteinExistence type="predicted"/>
<dbReference type="InterPro" id="IPR009057">
    <property type="entry name" value="Homeodomain-like_sf"/>
</dbReference>
<feature type="region of interest" description="Disordered" evidence="5">
    <location>
        <begin position="1"/>
        <end position="24"/>
    </location>
</feature>
<dbReference type="PANTHER" id="PTHR43952">
    <property type="entry name" value="MYB FAMILY TRANSCRIPTION FACTOR-RELATED"/>
    <property type="match status" value="1"/>
</dbReference>
<evidence type="ECO:0000256" key="2">
    <source>
        <dbReference type="ARBA" id="ARBA00023015"/>
    </source>
</evidence>
<comment type="caution">
    <text evidence="7">The sequence shown here is derived from an EMBL/GenBank/DDBJ whole genome shotgun (WGS) entry which is preliminary data.</text>
</comment>
<dbReference type="Proteomes" id="UP001324115">
    <property type="component" value="Unassembled WGS sequence"/>
</dbReference>
<dbReference type="GO" id="GO:0003700">
    <property type="term" value="F:DNA-binding transcription factor activity"/>
    <property type="evidence" value="ECO:0007669"/>
    <property type="project" value="InterPro"/>
</dbReference>